<evidence type="ECO:0000313" key="1">
    <source>
        <dbReference type="EMBL" id="TYS19943.1"/>
    </source>
</evidence>
<dbReference type="OrthoDB" id="2618795at2"/>
<dbReference type="AlphaFoldDB" id="A0A5D4P099"/>
<evidence type="ECO:0000313" key="2">
    <source>
        <dbReference type="Proteomes" id="UP000322267"/>
    </source>
</evidence>
<reference evidence="1 2" key="1">
    <citation type="submission" date="2019-08" db="EMBL/GenBank/DDBJ databases">
        <title>Bacillus genomes from the desert of Cuatro Cienegas, Coahuila.</title>
        <authorList>
            <person name="Olmedo-Alvarez G."/>
        </authorList>
    </citation>
    <scope>NUCLEOTIDE SEQUENCE [LARGE SCALE GENOMIC DNA]</scope>
    <source>
        <strain evidence="1 2">CH34_1T</strain>
    </source>
</reference>
<proteinExistence type="predicted"/>
<gene>
    <name evidence="1" type="ORF">FZC78_02120</name>
</gene>
<comment type="caution">
    <text evidence="1">The sequence shown here is derived from an EMBL/GenBank/DDBJ whole genome shotgun (WGS) entry which is preliminary data.</text>
</comment>
<organism evidence="1 2">
    <name type="scientific">Rossellomorea vietnamensis</name>
    <dbReference type="NCBI Taxonomy" id="218284"/>
    <lineage>
        <taxon>Bacteria</taxon>
        <taxon>Bacillati</taxon>
        <taxon>Bacillota</taxon>
        <taxon>Bacilli</taxon>
        <taxon>Bacillales</taxon>
        <taxon>Bacillaceae</taxon>
        <taxon>Rossellomorea</taxon>
    </lineage>
</organism>
<dbReference type="EMBL" id="VTEI01000001">
    <property type="protein sequence ID" value="TYS19943.1"/>
    <property type="molecule type" value="Genomic_DNA"/>
</dbReference>
<protein>
    <submittedName>
        <fullName evidence="1">Uncharacterized protein</fullName>
    </submittedName>
</protein>
<name>A0A5D4P099_9BACI</name>
<dbReference type="Proteomes" id="UP000322267">
    <property type="component" value="Unassembled WGS sequence"/>
</dbReference>
<sequence length="154" mass="18292">MEENTQEYDEEVQYSYSLIHQEENVVHSNDALAVFTENNLQGEQIFIAYFEREGGHWNWKQTRGAEWDTPVKWSAMHEEPYIYSGAISDNSIKEVHAGQMQAKIIHIKEDKRFWYVISREKDVEVKMVMADGTEKIVEEIDEEMLKEWQDKKTE</sequence>
<accession>A0A5D4P099</accession>